<protein>
    <recommendedName>
        <fullName evidence="2">ZU5 domain-containing protein</fullName>
    </recommendedName>
</protein>
<evidence type="ECO:0000313" key="3">
    <source>
        <dbReference type="EMBL" id="KAG5263811.1"/>
    </source>
</evidence>
<feature type="compositionally biased region" description="Basic and acidic residues" evidence="1">
    <location>
        <begin position="102"/>
        <end position="113"/>
    </location>
</feature>
<keyword evidence="4" id="KW-1185">Reference proteome</keyword>
<feature type="compositionally biased region" description="Basic and acidic residues" evidence="1">
    <location>
        <begin position="44"/>
        <end position="57"/>
    </location>
</feature>
<evidence type="ECO:0000256" key="1">
    <source>
        <dbReference type="SAM" id="MobiDB-lite"/>
    </source>
</evidence>
<feature type="compositionally biased region" description="Polar residues" evidence="1">
    <location>
        <begin position="249"/>
        <end position="259"/>
    </location>
</feature>
<comment type="caution">
    <text evidence="3">The sequence shown here is derived from an EMBL/GenBank/DDBJ whole genome shotgun (WGS) entry which is preliminary data.</text>
</comment>
<dbReference type="PANTHER" id="PTHR12582:SF47">
    <property type="entry name" value="NETRIN RECEPTOR UNC-5"/>
    <property type="match status" value="1"/>
</dbReference>
<proteinExistence type="predicted"/>
<feature type="compositionally biased region" description="Basic and acidic residues" evidence="1">
    <location>
        <begin position="235"/>
        <end position="244"/>
    </location>
</feature>
<feature type="compositionally biased region" description="Low complexity" evidence="1">
    <location>
        <begin position="65"/>
        <end position="77"/>
    </location>
</feature>
<dbReference type="GO" id="GO:0005042">
    <property type="term" value="F:netrin receptor activity"/>
    <property type="evidence" value="ECO:0007669"/>
    <property type="project" value="InterPro"/>
</dbReference>
<name>A0AAV6FQN3_9TELE</name>
<dbReference type="SMART" id="SM00218">
    <property type="entry name" value="ZU5"/>
    <property type="match status" value="1"/>
</dbReference>
<sequence>MPKGSCGAASVSPWPVSGSGHEPENDPAMRPQSVLTRVKMFENKRSVSVDRARDADMAMRPVDMVPKPGVGPGSVPKANSLSNLDQEKAFRMPEPQQPQSRAVDDIVRSNHYDPDEDEEYYRKQLSYFDRRSFDKPSPAPTPVNKPDKISSAPGNSTGPPPIMPKPTSLDAVSPPPDPLASPKSKPSGREDTVHGNFLPQKSFPEKSPVNGTEPPKTPTGYNRFVPKPYTTSARPFERKFDSPKFNHNLLPNDSTQGKGESSVGGKSPVNNVAKPHGSPQPPDHDSGVDTFTRTMDHRKYPHNNINAVPKAIPVSPGKALDDYFATMTSTRGCHASRASSSNGRAVEFHRDGREHHHPAGGHPRPVIDRIYFKIDNSICPPLDKEKGETLLSPLVMCGPHGLKFLKPVELRLPHCASMTPDGDPKSWQNKALQGDPNYLVGANCVSVLIDHF</sequence>
<dbReference type="AlphaFoldDB" id="A0AAV6FQN3"/>
<evidence type="ECO:0000313" key="4">
    <source>
        <dbReference type="Proteomes" id="UP000823561"/>
    </source>
</evidence>
<dbReference type="Gene3D" id="2.60.220.30">
    <property type="match status" value="1"/>
</dbReference>
<dbReference type="Proteomes" id="UP000823561">
    <property type="component" value="Chromosome 21"/>
</dbReference>
<dbReference type="EMBL" id="JADWDJ010000021">
    <property type="protein sequence ID" value="KAG5263811.1"/>
    <property type="molecule type" value="Genomic_DNA"/>
</dbReference>
<feature type="region of interest" description="Disordered" evidence="1">
    <location>
        <begin position="1"/>
        <end position="32"/>
    </location>
</feature>
<dbReference type="PROSITE" id="PS51145">
    <property type="entry name" value="ZU5"/>
    <property type="match status" value="1"/>
</dbReference>
<evidence type="ECO:0000259" key="2">
    <source>
        <dbReference type="PROSITE" id="PS51145"/>
    </source>
</evidence>
<accession>A0AAV6FQN3</accession>
<reference evidence="3" key="1">
    <citation type="submission" date="2020-10" db="EMBL/GenBank/DDBJ databases">
        <title>Chromosome-scale genome assembly of the Allis shad, Alosa alosa.</title>
        <authorList>
            <person name="Margot Z."/>
            <person name="Christophe K."/>
            <person name="Cabau C."/>
            <person name="Louis A."/>
            <person name="Berthelot C."/>
            <person name="Parey E."/>
            <person name="Roest Crollius H."/>
            <person name="Montfort J."/>
            <person name="Robinson-Rechavi M."/>
            <person name="Bucao C."/>
            <person name="Bouchez O."/>
            <person name="Gislard M."/>
            <person name="Lluch J."/>
            <person name="Milhes M."/>
            <person name="Lampietro C."/>
            <person name="Lopez Roques C."/>
            <person name="Donnadieu C."/>
            <person name="Braasch I."/>
            <person name="Desvignes T."/>
            <person name="Postlethwait J."/>
            <person name="Bobe J."/>
            <person name="Guiguen Y."/>
        </authorList>
    </citation>
    <scope>NUCLEOTIDE SEQUENCE</scope>
    <source>
        <strain evidence="3">M-15738</strain>
        <tissue evidence="3">Blood</tissue>
    </source>
</reference>
<dbReference type="InterPro" id="IPR037936">
    <property type="entry name" value="UNC5A-D"/>
</dbReference>
<dbReference type="PANTHER" id="PTHR12582">
    <property type="entry name" value="NETRIN RECEPTOR UNC5"/>
    <property type="match status" value="1"/>
</dbReference>
<feature type="region of interest" description="Disordered" evidence="1">
    <location>
        <begin position="44"/>
        <end position="290"/>
    </location>
</feature>
<dbReference type="InterPro" id="IPR000906">
    <property type="entry name" value="ZU5_dom"/>
</dbReference>
<feature type="domain" description="ZU5" evidence="2">
    <location>
        <begin position="333"/>
        <end position="452"/>
    </location>
</feature>
<organism evidence="3 4">
    <name type="scientific">Alosa alosa</name>
    <name type="common">allis shad</name>
    <dbReference type="NCBI Taxonomy" id="278164"/>
    <lineage>
        <taxon>Eukaryota</taxon>
        <taxon>Metazoa</taxon>
        <taxon>Chordata</taxon>
        <taxon>Craniata</taxon>
        <taxon>Vertebrata</taxon>
        <taxon>Euteleostomi</taxon>
        <taxon>Actinopterygii</taxon>
        <taxon>Neopterygii</taxon>
        <taxon>Teleostei</taxon>
        <taxon>Clupei</taxon>
        <taxon>Clupeiformes</taxon>
        <taxon>Clupeoidei</taxon>
        <taxon>Clupeidae</taxon>
        <taxon>Alosa</taxon>
    </lineage>
</organism>
<dbReference type="GO" id="GO:0016020">
    <property type="term" value="C:membrane"/>
    <property type="evidence" value="ECO:0007669"/>
    <property type="project" value="InterPro"/>
</dbReference>
<dbReference type="Pfam" id="PF00791">
    <property type="entry name" value="ZU5"/>
    <property type="match status" value="1"/>
</dbReference>
<gene>
    <name evidence="3" type="ORF">AALO_G00268890</name>
</gene>